<accession>A0AAD1XZ93</accession>
<dbReference type="AlphaFoldDB" id="A0AAD1XZ93"/>
<organism evidence="1 2">
    <name type="scientific">Euplotes crassus</name>
    <dbReference type="NCBI Taxonomy" id="5936"/>
    <lineage>
        <taxon>Eukaryota</taxon>
        <taxon>Sar</taxon>
        <taxon>Alveolata</taxon>
        <taxon>Ciliophora</taxon>
        <taxon>Intramacronucleata</taxon>
        <taxon>Spirotrichea</taxon>
        <taxon>Hypotrichia</taxon>
        <taxon>Euplotida</taxon>
        <taxon>Euplotidae</taxon>
        <taxon>Moneuplotes</taxon>
    </lineage>
</organism>
<keyword evidence="2" id="KW-1185">Reference proteome</keyword>
<dbReference type="EMBL" id="CAMPGE010024534">
    <property type="protein sequence ID" value="CAI2382363.1"/>
    <property type="molecule type" value="Genomic_DNA"/>
</dbReference>
<comment type="caution">
    <text evidence="1">The sequence shown here is derived from an EMBL/GenBank/DDBJ whole genome shotgun (WGS) entry which is preliminary data.</text>
</comment>
<protein>
    <submittedName>
        <fullName evidence="1">Uncharacterized protein</fullName>
    </submittedName>
</protein>
<gene>
    <name evidence="1" type="ORF">ECRASSUSDP1_LOCUS23835</name>
</gene>
<sequence length="84" mass="9518">MLRKPGHSQAVAYLICNLPKSECIRVRYQGLGNSILLKKKRKIICNSIHKNNTSIILVKIKRAWSRGGTSIYIQDQNLGLPKET</sequence>
<evidence type="ECO:0000313" key="1">
    <source>
        <dbReference type="EMBL" id="CAI2382363.1"/>
    </source>
</evidence>
<evidence type="ECO:0000313" key="2">
    <source>
        <dbReference type="Proteomes" id="UP001295684"/>
    </source>
</evidence>
<reference evidence="1" key="1">
    <citation type="submission" date="2023-07" db="EMBL/GenBank/DDBJ databases">
        <authorList>
            <consortium name="AG Swart"/>
            <person name="Singh M."/>
            <person name="Singh A."/>
            <person name="Seah K."/>
            <person name="Emmerich C."/>
        </authorList>
    </citation>
    <scope>NUCLEOTIDE SEQUENCE</scope>
    <source>
        <strain evidence="1">DP1</strain>
    </source>
</reference>
<proteinExistence type="predicted"/>
<dbReference type="Proteomes" id="UP001295684">
    <property type="component" value="Unassembled WGS sequence"/>
</dbReference>
<name>A0AAD1XZ93_EUPCR</name>